<evidence type="ECO:0000256" key="1">
    <source>
        <dbReference type="SAM" id="MobiDB-lite"/>
    </source>
</evidence>
<organism evidence="2 3">
    <name type="scientific">Nyssa sinensis</name>
    <dbReference type="NCBI Taxonomy" id="561372"/>
    <lineage>
        <taxon>Eukaryota</taxon>
        <taxon>Viridiplantae</taxon>
        <taxon>Streptophyta</taxon>
        <taxon>Embryophyta</taxon>
        <taxon>Tracheophyta</taxon>
        <taxon>Spermatophyta</taxon>
        <taxon>Magnoliopsida</taxon>
        <taxon>eudicotyledons</taxon>
        <taxon>Gunneridae</taxon>
        <taxon>Pentapetalae</taxon>
        <taxon>asterids</taxon>
        <taxon>Cornales</taxon>
        <taxon>Nyssaceae</taxon>
        <taxon>Nyssa</taxon>
    </lineage>
</organism>
<protein>
    <submittedName>
        <fullName evidence="2">Uncharacterized protein</fullName>
    </submittedName>
</protein>
<feature type="compositionally biased region" description="Polar residues" evidence="1">
    <location>
        <begin position="36"/>
        <end position="49"/>
    </location>
</feature>
<reference evidence="2 3" key="1">
    <citation type="submission" date="2019-09" db="EMBL/GenBank/DDBJ databases">
        <title>A chromosome-level genome assembly of the Chinese tupelo Nyssa sinensis.</title>
        <authorList>
            <person name="Yang X."/>
            <person name="Kang M."/>
            <person name="Yang Y."/>
            <person name="Xiong H."/>
            <person name="Wang M."/>
            <person name="Zhang Z."/>
            <person name="Wang Z."/>
            <person name="Wu H."/>
            <person name="Ma T."/>
            <person name="Liu J."/>
            <person name="Xi Z."/>
        </authorList>
    </citation>
    <scope>NUCLEOTIDE SEQUENCE [LARGE SCALE GENOMIC DNA]</scope>
    <source>
        <strain evidence="2">J267</strain>
        <tissue evidence="2">Leaf</tissue>
    </source>
</reference>
<dbReference type="AlphaFoldDB" id="A0A5J5AT48"/>
<name>A0A5J5AT48_9ASTE</name>
<dbReference type="OrthoDB" id="6436679at2759"/>
<evidence type="ECO:0000313" key="2">
    <source>
        <dbReference type="EMBL" id="KAA8534113.1"/>
    </source>
</evidence>
<dbReference type="Proteomes" id="UP000325577">
    <property type="component" value="Linkage Group LG18"/>
</dbReference>
<proteinExistence type="predicted"/>
<dbReference type="EMBL" id="CM018041">
    <property type="protein sequence ID" value="KAA8534113.1"/>
    <property type="molecule type" value="Genomic_DNA"/>
</dbReference>
<sequence length="140" mass="15761">MDLRKQVFSGFRPLRKKQAAVREPTIVISAKRTATREGSSLERTMTKGNTHCHEVPPSRPHLPNSLPAGDSDVAGTSTPLSRRRGKEALHIMATLGEIRYESQDLEAQLQLQLMSFIEATNKVEELKKRLEDVEMEFGTF</sequence>
<accession>A0A5J5AT48</accession>
<feature type="region of interest" description="Disordered" evidence="1">
    <location>
        <begin position="33"/>
        <end position="84"/>
    </location>
</feature>
<keyword evidence="3" id="KW-1185">Reference proteome</keyword>
<evidence type="ECO:0000313" key="3">
    <source>
        <dbReference type="Proteomes" id="UP000325577"/>
    </source>
</evidence>
<gene>
    <name evidence="2" type="ORF">F0562_031694</name>
</gene>